<keyword evidence="1" id="KW-1185">Reference proteome</keyword>
<proteinExistence type="predicted"/>
<organism evidence="1 2">
    <name type="scientific">Octopus sinensis</name>
    <name type="common">East Asian common octopus</name>
    <dbReference type="NCBI Taxonomy" id="2607531"/>
    <lineage>
        <taxon>Eukaryota</taxon>
        <taxon>Metazoa</taxon>
        <taxon>Spiralia</taxon>
        <taxon>Lophotrochozoa</taxon>
        <taxon>Mollusca</taxon>
        <taxon>Cephalopoda</taxon>
        <taxon>Coleoidea</taxon>
        <taxon>Octopodiformes</taxon>
        <taxon>Octopoda</taxon>
        <taxon>Incirrata</taxon>
        <taxon>Octopodidae</taxon>
        <taxon>Octopus</taxon>
    </lineage>
</organism>
<evidence type="ECO:0000313" key="2">
    <source>
        <dbReference type="RefSeq" id="XP_029640914.1"/>
    </source>
</evidence>
<reference evidence="2" key="1">
    <citation type="submission" date="2025-08" db="UniProtKB">
        <authorList>
            <consortium name="RefSeq"/>
        </authorList>
    </citation>
    <scope>IDENTIFICATION</scope>
</reference>
<gene>
    <name evidence="2" type="primary">LOC115215757</name>
</gene>
<dbReference type="RefSeq" id="XP_029640914.1">
    <property type="nucleotide sequence ID" value="XM_029785054.1"/>
</dbReference>
<dbReference type="KEGG" id="osn:115215757"/>
<name>A0A6P7SRP6_9MOLL</name>
<sequence>MSSTTVMRIVAEKGVKQVGAMTSAERGNLVTVCLAVNASGYATPPTLVFSRVHFREYFIANGPTGCCGSANPSGWMKEADFLKFLEHFEKHTLCSKEYPVLMLLDSHNSPISLAIIDFCQDNVIVLLSFLHTAHISYSHSIGVSMVLLRSI</sequence>
<evidence type="ECO:0000313" key="1">
    <source>
        <dbReference type="Proteomes" id="UP000515154"/>
    </source>
</evidence>
<protein>
    <submittedName>
        <fullName evidence="2">Uncharacterized protein LOC115215757</fullName>
    </submittedName>
</protein>
<dbReference type="Proteomes" id="UP000515154">
    <property type="component" value="Linkage group LG9"/>
</dbReference>
<dbReference type="AlphaFoldDB" id="A0A6P7SRP6"/>
<accession>A0A6P7SRP6</accession>